<keyword evidence="4" id="KW-1185">Reference proteome</keyword>
<feature type="domain" description="Tip attachment protein J central straight fiber" evidence="2">
    <location>
        <begin position="322"/>
        <end position="380"/>
    </location>
</feature>
<dbReference type="EMBL" id="CP008727">
    <property type="protein sequence ID" value="AIO70874.1"/>
    <property type="molecule type" value="Genomic_DNA"/>
</dbReference>
<feature type="domain" description="Bacteriophage T7 tail fibre protein-like N-terminal" evidence="1">
    <location>
        <begin position="6"/>
        <end position="104"/>
    </location>
</feature>
<dbReference type="Proteomes" id="UP000029424">
    <property type="component" value="Chromosome 2"/>
</dbReference>
<organism evidence="3 4">
    <name type="scientific">Burkholderia oklahomensis</name>
    <dbReference type="NCBI Taxonomy" id="342113"/>
    <lineage>
        <taxon>Bacteria</taxon>
        <taxon>Pseudomonadati</taxon>
        <taxon>Pseudomonadota</taxon>
        <taxon>Betaproteobacteria</taxon>
        <taxon>Burkholderiales</taxon>
        <taxon>Burkholderiaceae</taxon>
        <taxon>Burkholderia</taxon>
        <taxon>pseudomallei group</taxon>
    </lineage>
</organism>
<protein>
    <submittedName>
        <fullName evidence="3">Phage T7 tail fiber family protein</fullName>
    </submittedName>
</protein>
<reference evidence="3 4" key="1">
    <citation type="submission" date="2014-06" db="EMBL/GenBank/DDBJ databases">
        <authorList>
            <person name="Bishop-Lilly K.A."/>
            <person name="Broomall S.M."/>
            <person name="Chain P.S."/>
            <person name="Chertkov O."/>
            <person name="Coyne S.R."/>
            <person name="Daligault H.E."/>
            <person name="Davenport K.W."/>
            <person name="Erkkila T."/>
            <person name="Frey K.G."/>
            <person name="Gibbons H.S."/>
            <person name="Gu W."/>
            <person name="Jaissle J."/>
            <person name="Johnson S.L."/>
            <person name="Koroleva G.I."/>
            <person name="Ladner J.T."/>
            <person name="Lo C.-C."/>
            <person name="Minogue T.D."/>
            <person name="Munk C."/>
            <person name="Palacios G.F."/>
            <person name="Redden C.L."/>
            <person name="Rosenzweig C.N."/>
            <person name="Scholz M.B."/>
            <person name="Teshima H."/>
            <person name="Xu Y."/>
        </authorList>
    </citation>
    <scope>NUCLEOTIDE SEQUENCE [LARGE SCALE GENOMIC DNA]</scope>
    <source>
        <strain evidence="3 4">EO147</strain>
    </source>
</reference>
<evidence type="ECO:0000259" key="2">
    <source>
        <dbReference type="Pfam" id="PF09327"/>
    </source>
</evidence>
<dbReference type="Pfam" id="PF09327">
    <property type="entry name" value="Phage_Tail_Tip"/>
    <property type="match status" value="1"/>
</dbReference>
<dbReference type="KEGG" id="bok:DM82_4366"/>
<dbReference type="Pfam" id="PF03906">
    <property type="entry name" value="Phage_T7_tail"/>
    <property type="match status" value="1"/>
</dbReference>
<dbReference type="InterPro" id="IPR015406">
    <property type="entry name" value="GpJ_CSF"/>
</dbReference>
<evidence type="ECO:0000313" key="4">
    <source>
        <dbReference type="Proteomes" id="UP000029424"/>
    </source>
</evidence>
<gene>
    <name evidence="3" type="ORF">DM82_4366</name>
</gene>
<proteinExistence type="predicted"/>
<dbReference type="InterPro" id="IPR005604">
    <property type="entry name" value="Phage_T7_tail_fibre-like_N"/>
</dbReference>
<dbReference type="AlphaFoldDB" id="A0AAI8BF35"/>
<evidence type="ECO:0000313" key="3">
    <source>
        <dbReference type="EMBL" id="AIO70874.1"/>
    </source>
</evidence>
<sequence length="693" mass="72578">MTFPKTYQTDGTTTVWSFDFPYLDRSNVFVIVNDAARAFTFIDDHTIKCVDSFGNPFPKGLPLTISRATPDLISFAEFKDAAKLTADDLNRARLQCLLLIQERSGGMAGAVGTVISSMVNEIETISGALDSLAEVQGVLQAGLGTLNGLSDRLTVQENGAKALQDQINQEIENRKAAGALLAQRMDSLDIDVGNQKAMFQSQIQLLQSSDEIMASQVTSLSARLSDVEAGQGDGEDSDEVAASLLSAAITSVKKDHALAQQITTLSADINGNIKAQLQVEQTARVDADKALAEQITSLQAQIGDNLSQVIQEMHTEIDATNGKVTKLQAQYTLKAQVQREDGTVVMGGIGLAATANDDYVGSKLVLMADAILFADPNTPNGELVQFLQAGLVDGSPTLVVPSARVGDKTVPGRVLVDGAVEARTIKANSITGDKLVAGTISTDKLQVGLGANLLKNSTFVNLQGWATWMYGGGAGDLILDQPDWFPAGGHAAGVHSAGTWGSADPNAMLIGLYSDKVPVVGGGFYEYSGFVGVHRCAANVGIEWYDANGAIISASGYGSAGTATVVGQAGGGKTLGGYVRIGGIAKAPVNAASALIQFRKGMNVSPDTDSWMFVTQPMIAETSASATRLSPYTPSGLGTLITPAGISTPSLSALSANIGLLRTATSGQRMEIDGSQIRSFDGNNVMRARFGVW</sequence>
<dbReference type="RefSeq" id="WP_010107849.1">
    <property type="nucleotide sequence ID" value="NZ_CP008727.1"/>
</dbReference>
<evidence type="ECO:0000259" key="1">
    <source>
        <dbReference type="Pfam" id="PF03906"/>
    </source>
</evidence>
<accession>A0AAI8BF35</accession>
<name>A0AAI8BF35_9BURK</name>